<accession>A0A6M3KHC8</accession>
<proteinExistence type="predicted"/>
<organism evidence="1">
    <name type="scientific">viral metagenome</name>
    <dbReference type="NCBI Taxonomy" id="1070528"/>
    <lineage>
        <taxon>unclassified sequences</taxon>
        <taxon>metagenomes</taxon>
        <taxon>organismal metagenomes</taxon>
    </lineage>
</organism>
<dbReference type="EMBL" id="MT142456">
    <property type="protein sequence ID" value="QJA81363.1"/>
    <property type="molecule type" value="Genomic_DNA"/>
</dbReference>
<reference evidence="1" key="1">
    <citation type="submission" date="2020-03" db="EMBL/GenBank/DDBJ databases">
        <title>The deep terrestrial virosphere.</title>
        <authorList>
            <person name="Holmfeldt K."/>
            <person name="Nilsson E."/>
            <person name="Simone D."/>
            <person name="Lopez-Fernandez M."/>
            <person name="Wu X."/>
            <person name="de Brujin I."/>
            <person name="Lundin D."/>
            <person name="Andersson A."/>
            <person name="Bertilsson S."/>
            <person name="Dopson M."/>
        </authorList>
    </citation>
    <scope>NUCLEOTIDE SEQUENCE</scope>
    <source>
        <strain evidence="1">MM415A00551</strain>
        <strain evidence="2">MM415B02373</strain>
    </source>
</reference>
<keyword evidence="1" id="KW-0489">Methyltransferase</keyword>
<keyword evidence="1" id="KW-0808">Transferase</keyword>
<dbReference type="GO" id="GO:0008168">
    <property type="term" value="F:methyltransferase activity"/>
    <property type="evidence" value="ECO:0007669"/>
    <property type="project" value="UniProtKB-KW"/>
</dbReference>
<dbReference type="AlphaFoldDB" id="A0A6M3KHC8"/>
<protein>
    <submittedName>
        <fullName evidence="1">Putative methyltransferase</fullName>
    </submittedName>
</protein>
<dbReference type="PANTHER" id="PTHR43861">
    <property type="entry name" value="TRANS-ACONITATE 2-METHYLTRANSFERASE-RELATED"/>
    <property type="match status" value="1"/>
</dbReference>
<dbReference type="Gene3D" id="3.40.50.150">
    <property type="entry name" value="Vaccinia Virus protein VP39"/>
    <property type="match status" value="1"/>
</dbReference>
<dbReference type="EMBL" id="MT142914">
    <property type="protein sequence ID" value="QJA90463.1"/>
    <property type="molecule type" value="Genomic_DNA"/>
</dbReference>
<dbReference type="SUPFAM" id="SSF53335">
    <property type="entry name" value="S-adenosyl-L-methionine-dependent methyltransferases"/>
    <property type="match status" value="1"/>
</dbReference>
<dbReference type="CDD" id="cd02440">
    <property type="entry name" value="AdoMet_MTases"/>
    <property type="match status" value="1"/>
</dbReference>
<dbReference type="Pfam" id="PF13489">
    <property type="entry name" value="Methyltransf_23"/>
    <property type="match status" value="1"/>
</dbReference>
<dbReference type="InterPro" id="IPR029063">
    <property type="entry name" value="SAM-dependent_MTases_sf"/>
</dbReference>
<evidence type="ECO:0000313" key="2">
    <source>
        <dbReference type="EMBL" id="QJA90463.1"/>
    </source>
</evidence>
<dbReference type="GO" id="GO:0032259">
    <property type="term" value="P:methylation"/>
    <property type="evidence" value="ECO:0007669"/>
    <property type="project" value="UniProtKB-KW"/>
</dbReference>
<evidence type="ECO:0000313" key="1">
    <source>
        <dbReference type="EMBL" id="QJA81363.1"/>
    </source>
</evidence>
<sequence length="268" mass="29983">MQEDEKSSLAVESVNIGEFPDGNEALREKYEEMHARGPTAWFGDGQEERALILKMGQPWTGKTVLEIGCGEGQLCSMMAENGAKVVGIDYSHTAIAKAQESYPHLEFASKNYREVSGKGARVVLQGVLEHFDNPWDELLWIMKNLVEDHGDVITSSPAFVNPRGFIWMALHAAGAVMSKTDIHFLNPWEFESFAQKHGFSIDWRSCDFDWANGAKMVEDLTQRLPLALRDGGIRIDNTRLAELLIWIKTAAPWQPLAMGATAVYRISK</sequence>
<name>A0A6M3KHC8_9ZZZZ</name>
<gene>
    <name evidence="1" type="ORF">MM415A00551_0024</name>
    <name evidence="2" type="ORF">MM415B02373_0004</name>
</gene>